<accession>A0ABW4X8F5</accession>
<evidence type="ECO:0000313" key="2">
    <source>
        <dbReference type="Proteomes" id="UP001597402"/>
    </source>
</evidence>
<name>A0ABW4X8F5_9ACTN</name>
<organism evidence="1 2">
    <name type="scientific">Blastococcus deserti</name>
    <dbReference type="NCBI Taxonomy" id="2259033"/>
    <lineage>
        <taxon>Bacteria</taxon>
        <taxon>Bacillati</taxon>
        <taxon>Actinomycetota</taxon>
        <taxon>Actinomycetes</taxon>
        <taxon>Geodermatophilales</taxon>
        <taxon>Geodermatophilaceae</taxon>
        <taxon>Blastococcus</taxon>
    </lineage>
</organism>
<comment type="caution">
    <text evidence="1">The sequence shown here is derived from an EMBL/GenBank/DDBJ whole genome shotgun (WGS) entry which is preliminary data.</text>
</comment>
<evidence type="ECO:0000313" key="1">
    <source>
        <dbReference type="EMBL" id="MFD2091445.1"/>
    </source>
</evidence>
<proteinExistence type="predicted"/>
<protein>
    <submittedName>
        <fullName evidence="1">Uncharacterized protein</fullName>
    </submittedName>
</protein>
<reference evidence="2" key="1">
    <citation type="journal article" date="2019" name="Int. J. Syst. Evol. Microbiol.">
        <title>The Global Catalogue of Microorganisms (GCM) 10K type strain sequencing project: providing services to taxonomists for standard genome sequencing and annotation.</title>
        <authorList>
            <consortium name="The Broad Institute Genomics Platform"/>
            <consortium name="The Broad Institute Genome Sequencing Center for Infectious Disease"/>
            <person name="Wu L."/>
            <person name="Ma J."/>
        </authorList>
    </citation>
    <scope>NUCLEOTIDE SEQUENCE [LARGE SCALE GENOMIC DNA]</scope>
    <source>
        <strain evidence="2">JCM 3338</strain>
    </source>
</reference>
<gene>
    <name evidence="1" type="ORF">ACFSHS_07630</name>
</gene>
<dbReference type="RefSeq" id="WP_376873737.1">
    <property type="nucleotide sequence ID" value="NZ_JBHUHP010000008.1"/>
</dbReference>
<sequence>MSAVATAFEPRLAPCGRTRGGERFLTEDHEGLVTEDLRYSCGCRSTREEFHDGSCHRMVVHHNGRVLSDEEWRGE</sequence>
<dbReference type="EMBL" id="JBHUHP010000008">
    <property type="protein sequence ID" value="MFD2091445.1"/>
    <property type="molecule type" value="Genomic_DNA"/>
</dbReference>
<keyword evidence="2" id="KW-1185">Reference proteome</keyword>
<dbReference type="Proteomes" id="UP001597402">
    <property type="component" value="Unassembled WGS sequence"/>
</dbReference>